<keyword evidence="2 5" id="KW-0812">Transmembrane</keyword>
<proteinExistence type="predicted"/>
<evidence type="ECO:0000313" key="6">
    <source>
        <dbReference type="EMBL" id="GMR45485.1"/>
    </source>
</evidence>
<feature type="transmembrane region" description="Helical" evidence="5">
    <location>
        <begin position="217"/>
        <end position="235"/>
    </location>
</feature>
<feature type="non-terminal residue" evidence="6">
    <location>
        <position position="1"/>
    </location>
</feature>
<name>A0AAN5CJB6_9BILA</name>
<feature type="transmembrane region" description="Helical" evidence="5">
    <location>
        <begin position="77"/>
        <end position="98"/>
    </location>
</feature>
<keyword evidence="3 5" id="KW-1133">Transmembrane helix</keyword>
<dbReference type="InterPro" id="IPR001708">
    <property type="entry name" value="YidC/ALB3/OXA1/COX18"/>
</dbReference>
<dbReference type="PANTHER" id="PTHR12428:SF65">
    <property type="entry name" value="CYTOCHROME C OXIDASE ASSEMBLY PROTEIN COX18, MITOCHONDRIAL"/>
    <property type="match status" value="1"/>
</dbReference>
<organism evidence="6 7">
    <name type="scientific">Pristionchus mayeri</name>
    <dbReference type="NCBI Taxonomy" id="1317129"/>
    <lineage>
        <taxon>Eukaryota</taxon>
        <taxon>Metazoa</taxon>
        <taxon>Ecdysozoa</taxon>
        <taxon>Nematoda</taxon>
        <taxon>Chromadorea</taxon>
        <taxon>Rhabditida</taxon>
        <taxon>Rhabditina</taxon>
        <taxon>Diplogasteromorpha</taxon>
        <taxon>Diplogasteroidea</taxon>
        <taxon>Neodiplogasteridae</taxon>
        <taxon>Pristionchus</taxon>
    </lineage>
</organism>
<comment type="caution">
    <text evidence="6">The sequence shown here is derived from an EMBL/GenBank/DDBJ whole genome shotgun (WGS) entry which is preliminary data.</text>
</comment>
<gene>
    <name evidence="6" type="ORF">PMAYCL1PPCAC_15680</name>
</gene>
<dbReference type="PANTHER" id="PTHR12428">
    <property type="entry name" value="OXA1"/>
    <property type="match status" value="1"/>
</dbReference>
<reference evidence="7" key="1">
    <citation type="submission" date="2022-10" db="EMBL/GenBank/DDBJ databases">
        <title>Genome assembly of Pristionchus species.</title>
        <authorList>
            <person name="Yoshida K."/>
            <person name="Sommer R.J."/>
        </authorList>
    </citation>
    <scope>NUCLEOTIDE SEQUENCE [LARGE SCALE GENOMIC DNA]</scope>
    <source>
        <strain evidence="7">RS5460</strain>
    </source>
</reference>
<dbReference type="Proteomes" id="UP001328107">
    <property type="component" value="Unassembled WGS sequence"/>
</dbReference>
<dbReference type="GO" id="GO:0033617">
    <property type="term" value="P:mitochondrial respiratory chain complex IV assembly"/>
    <property type="evidence" value="ECO:0007669"/>
    <property type="project" value="TreeGrafter"/>
</dbReference>
<keyword evidence="7" id="KW-1185">Reference proteome</keyword>
<keyword evidence="4 5" id="KW-0472">Membrane</keyword>
<sequence>LNACRMLPVWARLASTSTGLRACAASANGPQRSRRYASTVPHLPGYIQEGFQYASESNFTAMVESAMEAAHTMGLPWMGAFVATGVVLRIGTAPFHIYAEKLFARRMHATNFFSQKIMDKLAKTYHVKVGPNKEGNGLQLLTDDENVKRAAEKTLTENVSKLMLEHRLQSTRITNLKVASVPVWVFSSFAVRNIISADFHPSIAGFWWIPDLLVPDPYFIIPVLTGAMGFFNLWAQRKIYPLYGRQSRIAVFSRNGYDAFLFVFTCAAVQIMTQMPVCIPLYWLSISVTGFLQAQLLRHPKVKKTLDIQRLPTDSSTPIRDLFLMRRIK</sequence>
<comment type="subcellular location">
    <subcellularLocation>
        <location evidence="1">Membrane</location>
        <topology evidence="1">Multi-pass membrane protein</topology>
    </subcellularLocation>
</comment>
<dbReference type="EMBL" id="BTRK01000004">
    <property type="protein sequence ID" value="GMR45485.1"/>
    <property type="molecule type" value="Genomic_DNA"/>
</dbReference>
<dbReference type="GO" id="GO:0005743">
    <property type="term" value="C:mitochondrial inner membrane"/>
    <property type="evidence" value="ECO:0007669"/>
    <property type="project" value="TreeGrafter"/>
</dbReference>
<dbReference type="GO" id="GO:0032977">
    <property type="term" value="F:membrane insertase activity"/>
    <property type="evidence" value="ECO:0007669"/>
    <property type="project" value="InterPro"/>
</dbReference>
<feature type="transmembrane region" description="Helical" evidence="5">
    <location>
        <begin position="176"/>
        <end position="197"/>
    </location>
</feature>
<evidence type="ECO:0000256" key="4">
    <source>
        <dbReference type="ARBA" id="ARBA00023136"/>
    </source>
</evidence>
<protein>
    <submittedName>
        <fullName evidence="6">Uncharacterized protein</fullName>
    </submittedName>
</protein>
<dbReference type="AlphaFoldDB" id="A0AAN5CJB6"/>
<dbReference type="GO" id="GO:0032979">
    <property type="term" value="P:protein insertion into mitochondrial inner membrane from matrix"/>
    <property type="evidence" value="ECO:0007669"/>
    <property type="project" value="TreeGrafter"/>
</dbReference>
<evidence type="ECO:0000256" key="3">
    <source>
        <dbReference type="ARBA" id="ARBA00022989"/>
    </source>
</evidence>
<evidence type="ECO:0000256" key="2">
    <source>
        <dbReference type="ARBA" id="ARBA00022692"/>
    </source>
</evidence>
<accession>A0AAN5CJB6</accession>
<evidence type="ECO:0000256" key="1">
    <source>
        <dbReference type="ARBA" id="ARBA00004141"/>
    </source>
</evidence>
<evidence type="ECO:0000256" key="5">
    <source>
        <dbReference type="SAM" id="Phobius"/>
    </source>
</evidence>
<evidence type="ECO:0000313" key="7">
    <source>
        <dbReference type="Proteomes" id="UP001328107"/>
    </source>
</evidence>